<evidence type="ECO:0000256" key="1">
    <source>
        <dbReference type="ARBA" id="ARBA00022741"/>
    </source>
</evidence>
<feature type="region of interest" description="Disordered" evidence="5">
    <location>
        <begin position="142"/>
        <end position="175"/>
    </location>
</feature>
<evidence type="ECO:0000259" key="7">
    <source>
        <dbReference type="Pfam" id="PF13482"/>
    </source>
</evidence>
<reference evidence="8 9" key="1">
    <citation type="journal article" date="2019" name="Int. J. Syst. Evol. Microbiol.">
        <title>The Global Catalogue of Microorganisms (GCM) 10K type strain sequencing project: providing services to taxonomists for standard genome sequencing and annotation.</title>
        <authorList>
            <consortium name="The Broad Institute Genomics Platform"/>
            <consortium name="The Broad Institute Genome Sequencing Center for Infectious Disease"/>
            <person name="Wu L."/>
            <person name="Ma J."/>
        </authorList>
    </citation>
    <scope>NUCLEOTIDE SEQUENCE [LARGE SCALE GENOMIC DNA]</scope>
    <source>
        <strain evidence="8 9">JCM 14326</strain>
    </source>
</reference>
<evidence type="ECO:0000313" key="8">
    <source>
        <dbReference type="EMBL" id="GAA1863239.1"/>
    </source>
</evidence>
<gene>
    <name evidence="8" type="ORF">GCM10009751_21310</name>
</gene>
<evidence type="ECO:0008006" key="10">
    <source>
        <dbReference type="Google" id="ProtNLM"/>
    </source>
</evidence>
<keyword evidence="2" id="KW-0378">Hydrolase</keyword>
<dbReference type="RefSeq" id="WP_344102485.1">
    <property type="nucleotide sequence ID" value="NZ_BAAANL010000004.1"/>
</dbReference>
<dbReference type="Pfam" id="PF13087">
    <property type="entry name" value="AAA_12"/>
    <property type="match status" value="1"/>
</dbReference>
<keyword evidence="9" id="KW-1185">Reference proteome</keyword>
<keyword evidence="4" id="KW-0067">ATP-binding</keyword>
<feature type="domain" description="YprB ribonuclease H-like" evidence="7">
    <location>
        <begin position="433"/>
        <end position="606"/>
    </location>
</feature>
<proteinExistence type="predicted"/>
<protein>
    <recommendedName>
        <fullName evidence="10">TM0106 family RecB-like nuclease</fullName>
    </recommendedName>
</protein>
<dbReference type="InterPro" id="IPR027417">
    <property type="entry name" value="P-loop_NTPase"/>
</dbReference>
<dbReference type="CDD" id="cd17934">
    <property type="entry name" value="DEXXQc_Upf1-like"/>
    <property type="match status" value="1"/>
</dbReference>
<accession>A0ABN2NCL2</accession>
<comment type="caution">
    <text evidence="8">The sequence shown here is derived from an EMBL/GenBank/DDBJ whole genome shotgun (WGS) entry which is preliminary data.</text>
</comment>
<dbReference type="InterPro" id="IPR047187">
    <property type="entry name" value="SF1_C_Upf1"/>
</dbReference>
<feature type="domain" description="DNA2/NAM7 helicase-like C-terminal" evidence="6">
    <location>
        <begin position="1119"/>
        <end position="1309"/>
    </location>
</feature>
<feature type="region of interest" description="Disordered" evidence="5">
    <location>
        <begin position="1195"/>
        <end position="1218"/>
    </location>
</feature>
<dbReference type="Pfam" id="PF13604">
    <property type="entry name" value="AAA_30"/>
    <property type="match status" value="1"/>
</dbReference>
<dbReference type="InterPro" id="IPR050534">
    <property type="entry name" value="Coronavir_polyprotein_1ab"/>
</dbReference>
<dbReference type="PANTHER" id="PTHR43788">
    <property type="entry name" value="DNA2/NAM7 HELICASE FAMILY MEMBER"/>
    <property type="match status" value="1"/>
</dbReference>
<evidence type="ECO:0000259" key="6">
    <source>
        <dbReference type="Pfam" id="PF13087"/>
    </source>
</evidence>
<dbReference type="Proteomes" id="UP001501094">
    <property type="component" value="Unassembled WGS sequence"/>
</dbReference>
<organism evidence="8 9">
    <name type="scientific">Myceligenerans crystallogenes</name>
    <dbReference type="NCBI Taxonomy" id="316335"/>
    <lineage>
        <taxon>Bacteria</taxon>
        <taxon>Bacillati</taxon>
        <taxon>Actinomycetota</taxon>
        <taxon>Actinomycetes</taxon>
        <taxon>Micrococcales</taxon>
        <taxon>Promicromonosporaceae</taxon>
        <taxon>Myceligenerans</taxon>
    </lineage>
</organism>
<dbReference type="CDD" id="cd18808">
    <property type="entry name" value="SF1_C_Upf1"/>
    <property type="match status" value="1"/>
</dbReference>
<evidence type="ECO:0000256" key="4">
    <source>
        <dbReference type="ARBA" id="ARBA00022840"/>
    </source>
</evidence>
<evidence type="ECO:0000256" key="3">
    <source>
        <dbReference type="ARBA" id="ARBA00022806"/>
    </source>
</evidence>
<feature type="region of interest" description="Disordered" evidence="5">
    <location>
        <begin position="885"/>
        <end position="918"/>
    </location>
</feature>
<dbReference type="Pfam" id="PF13482">
    <property type="entry name" value="RNase_H_2"/>
    <property type="match status" value="1"/>
</dbReference>
<evidence type="ECO:0000256" key="5">
    <source>
        <dbReference type="SAM" id="MobiDB-lite"/>
    </source>
</evidence>
<keyword evidence="1" id="KW-0547">Nucleotide-binding</keyword>
<evidence type="ECO:0000256" key="2">
    <source>
        <dbReference type="ARBA" id="ARBA00022801"/>
    </source>
</evidence>
<name>A0ABN2NCL2_9MICO</name>
<dbReference type="EMBL" id="BAAANL010000004">
    <property type="protein sequence ID" value="GAA1863239.1"/>
    <property type="molecule type" value="Genomic_DNA"/>
</dbReference>
<dbReference type="InterPro" id="IPR041679">
    <property type="entry name" value="DNA2/NAM7-like_C"/>
</dbReference>
<evidence type="ECO:0000313" key="9">
    <source>
        <dbReference type="Proteomes" id="UP001501094"/>
    </source>
</evidence>
<feature type="compositionally biased region" description="Low complexity" evidence="5">
    <location>
        <begin position="149"/>
        <end position="174"/>
    </location>
</feature>
<keyword evidence="3" id="KW-0347">Helicase</keyword>
<sequence>MFLLEPGRAETLVYSAGDLVLAGECEFRLLRRLDELLGRIPRRVREEDEMLARTAALGDAHERRVLTSYQSRFGVSRFREADDDVPPGGVVSVPVARHMSHDELMAAHERTLAAMEHGADVVYQASFFDGRFHGRADFLVREPAGGSRTPASGPTSGDTPSSSSGQASGNALASEGGPAMPRYAVYDTKLARRAKVRALLQLAAYADQLLAARIDPTDYLHLILGDRGESHHELGDVLPVFRQRRERLLRVLEEHVSDDAPVAWGDDRWLACGRLGVCADCAEAAATHRDVLLVKGVYERQRVRLAEAGVTTIDALASAQEPPEGMSETRFEGLREQARLQLGLDEGHGSVPLEADGTADGPVPPGGRAAAASHLGPGAGADARLRWKIVDPGPIDRLPPPSPGDIFFDFEGDPLWEEPGPGGSGEPAAIGIDYLFGWVERPSSPGGSPAFRGLWADDPAAERDALVRFVDHVNARRAAHPDLHVYHYAAYEKTHLLSIAARHGTYEDEVDDLLRDGVLVDLYAVVRSALRTSDRSLSIKKLEPLYMRDDPAREGVTDAASSVIEYAEYAQAVVEGRLESAGALRDRILRYNEYDCVSTLRLLEWLRRARAEAAPALPVTRAGAPDDIPLTQTDVQAQAPLPQGNVRAQAPVPQEDVQAQAPLPHEDVRTQAAPAPSARQADRARRAGLAGRIREAVGETVAERSPAQQALAMLGAAVEYHVREAKPYWQEHFARLELPVDEWPGRGSTFQVEGARVTREWEIEAGKQTPSRDLELSGTMLDQSRVGDSDLAAGAKVQVLYDQPVPPAVGELSGRAVRGAHGGGEILDARETATFQDVVLLRERLRRDVAGHEALPVALTPGAGPGHGPQEKAIEAAAATGLGAWTETGALPPGPAADILERRPPRLTRGGDLPPPGPDMVATVTEAVRALDRSYVAVQGPPGTGKTHVGSHVMARLVAEGWRVGVVSQSHAAVENMLRAAITKAGVPAGAVAKKQDGGIGRARAPHAGGAPWQEVDAPGLAEFAAGGARGCVVGGTAWDFAHERWPAEFLDLLVIDEAGQFSLADTIAVARSAQRLLLLGDPRQLPQVSRARHPEPVNTSALAWLTHEEPVLPARLGYFLGTSWRMHPALCRKVSDLAYAGRLEAHDLTARRSLGDVRPGVAQVLVPHEGNRVSSPEEADEVVRQVRSVLGREWRDGAGRRAGAPGAGPGPAREPAAVPARPLDQADVLVVAAYNAQVQTVRRALAEAGLDRVAVGTVDRFQGREAPMVILTLAASSAADVSRGMGFLLARDRLNVAVSRAQWRAVVIRSPRLTDYLPGDFEARGVRHLMELGAFLRLTAAPA</sequence>
<dbReference type="InterPro" id="IPR038720">
    <property type="entry name" value="YprB_RNase_H-like_dom"/>
</dbReference>
<dbReference type="SUPFAM" id="SSF52540">
    <property type="entry name" value="P-loop containing nucleoside triphosphate hydrolases"/>
    <property type="match status" value="1"/>
</dbReference>
<dbReference type="Gene3D" id="3.40.50.300">
    <property type="entry name" value="P-loop containing nucleotide triphosphate hydrolases"/>
    <property type="match status" value="2"/>
</dbReference>
<dbReference type="PANTHER" id="PTHR43788:SF8">
    <property type="entry name" value="DNA-BINDING PROTEIN SMUBP-2"/>
    <property type="match status" value="1"/>
</dbReference>